<evidence type="ECO:0000256" key="2">
    <source>
        <dbReference type="ARBA" id="ARBA00022771"/>
    </source>
</evidence>
<dbReference type="Proteomes" id="UP001218218">
    <property type="component" value="Unassembled WGS sequence"/>
</dbReference>
<evidence type="ECO:0000256" key="1">
    <source>
        <dbReference type="ARBA" id="ARBA00022723"/>
    </source>
</evidence>
<evidence type="ECO:0000313" key="5">
    <source>
        <dbReference type="EMBL" id="KAJ7340761.1"/>
    </source>
</evidence>
<keyword evidence="1" id="KW-0479">Metal-binding</keyword>
<accession>A0AAD6ZV04</accession>
<dbReference type="AlphaFoldDB" id="A0AAD6ZV04"/>
<organism evidence="5 6">
    <name type="scientific">Mycena albidolilacea</name>
    <dbReference type="NCBI Taxonomy" id="1033008"/>
    <lineage>
        <taxon>Eukaryota</taxon>
        <taxon>Fungi</taxon>
        <taxon>Dikarya</taxon>
        <taxon>Basidiomycota</taxon>
        <taxon>Agaricomycotina</taxon>
        <taxon>Agaricomycetes</taxon>
        <taxon>Agaricomycetidae</taxon>
        <taxon>Agaricales</taxon>
        <taxon>Marasmiineae</taxon>
        <taxon>Mycenaceae</taxon>
        <taxon>Mycena</taxon>
    </lineage>
</organism>
<comment type="caution">
    <text evidence="5">The sequence shown here is derived from an EMBL/GenBank/DDBJ whole genome shotgun (WGS) entry which is preliminary data.</text>
</comment>
<evidence type="ECO:0000313" key="6">
    <source>
        <dbReference type="Proteomes" id="UP001218218"/>
    </source>
</evidence>
<sequence>MFVSAPLRRSAIKANLPSSTHTHFSNRPPSRLSEDFGGIYARQTLITSTPIVGPWYQHLRETNLNQLSALIVRKLSTRDTASRYVPGYLPSHNLVQPPGLIGALSDAYRTIWLAFETYARKRLRFLNDDELKCNRSSTTRCSNCWEAAYCSKECHMTALNIHGIVCTAQTNVRQNCGSSFPAAENVQFALRVAQHDF</sequence>
<feature type="domain" description="MYND-type" evidence="4">
    <location>
        <begin position="132"/>
        <end position="166"/>
    </location>
</feature>
<evidence type="ECO:0000259" key="4">
    <source>
        <dbReference type="Pfam" id="PF01753"/>
    </source>
</evidence>
<protein>
    <recommendedName>
        <fullName evidence="4">MYND-type domain-containing protein</fullName>
    </recommendedName>
</protein>
<keyword evidence="3" id="KW-0862">Zinc</keyword>
<dbReference type="GO" id="GO:0008270">
    <property type="term" value="F:zinc ion binding"/>
    <property type="evidence" value="ECO:0007669"/>
    <property type="project" value="UniProtKB-KW"/>
</dbReference>
<dbReference type="SUPFAM" id="SSF144232">
    <property type="entry name" value="HIT/MYND zinc finger-like"/>
    <property type="match status" value="1"/>
</dbReference>
<dbReference type="EMBL" id="JARIHO010000026">
    <property type="protein sequence ID" value="KAJ7340761.1"/>
    <property type="molecule type" value="Genomic_DNA"/>
</dbReference>
<keyword evidence="6" id="KW-1185">Reference proteome</keyword>
<dbReference type="Pfam" id="PF01753">
    <property type="entry name" value="zf-MYND"/>
    <property type="match status" value="1"/>
</dbReference>
<keyword evidence="2" id="KW-0863">Zinc-finger</keyword>
<gene>
    <name evidence="5" type="ORF">DFH08DRAFT_963617</name>
</gene>
<evidence type="ECO:0000256" key="3">
    <source>
        <dbReference type="ARBA" id="ARBA00022833"/>
    </source>
</evidence>
<reference evidence="5" key="1">
    <citation type="submission" date="2023-03" db="EMBL/GenBank/DDBJ databases">
        <title>Massive genome expansion in bonnet fungi (Mycena s.s.) driven by repeated elements and novel gene families across ecological guilds.</title>
        <authorList>
            <consortium name="Lawrence Berkeley National Laboratory"/>
            <person name="Harder C.B."/>
            <person name="Miyauchi S."/>
            <person name="Viragh M."/>
            <person name="Kuo A."/>
            <person name="Thoen E."/>
            <person name="Andreopoulos B."/>
            <person name="Lu D."/>
            <person name="Skrede I."/>
            <person name="Drula E."/>
            <person name="Henrissat B."/>
            <person name="Morin E."/>
            <person name="Kohler A."/>
            <person name="Barry K."/>
            <person name="LaButti K."/>
            <person name="Morin E."/>
            <person name="Salamov A."/>
            <person name="Lipzen A."/>
            <person name="Mereny Z."/>
            <person name="Hegedus B."/>
            <person name="Baldrian P."/>
            <person name="Stursova M."/>
            <person name="Weitz H."/>
            <person name="Taylor A."/>
            <person name="Grigoriev I.V."/>
            <person name="Nagy L.G."/>
            <person name="Martin F."/>
            <person name="Kauserud H."/>
        </authorList>
    </citation>
    <scope>NUCLEOTIDE SEQUENCE</scope>
    <source>
        <strain evidence="5">CBHHK002</strain>
    </source>
</reference>
<name>A0AAD6ZV04_9AGAR</name>
<dbReference type="InterPro" id="IPR002893">
    <property type="entry name" value="Znf_MYND"/>
</dbReference>
<dbReference type="Gene3D" id="6.10.140.2220">
    <property type="match status" value="1"/>
</dbReference>
<proteinExistence type="predicted"/>